<evidence type="ECO:0000256" key="7">
    <source>
        <dbReference type="ARBA" id="ARBA00022917"/>
    </source>
</evidence>
<keyword evidence="12" id="KW-0175">Coiled coil</keyword>
<evidence type="ECO:0000313" key="16">
    <source>
        <dbReference type="Proteomes" id="UP000078543"/>
    </source>
</evidence>
<evidence type="ECO:0000256" key="6">
    <source>
        <dbReference type="ARBA" id="ARBA00022741"/>
    </source>
</evidence>
<dbReference type="PROSITE" id="PS01176">
    <property type="entry name" value="IF2"/>
    <property type="match status" value="1"/>
</dbReference>
<dbReference type="InterPro" id="IPR027417">
    <property type="entry name" value="P-loop_NTPase"/>
</dbReference>
<feature type="binding site" evidence="9">
    <location>
        <begin position="487"/>
        <end position="490"/>
    </location>
    <ligand>
        <name>GTP</name>
        <dbReference type="ChEBI" id="CHEBI:37565"/>
    </ligand>
</feature>
<dbReference type="InterPro" id="IPR005225">
    <property type="entry name" value="Small_GTP-bd"/>
</dbReference>
<keyword evidence="16" id="KW-1185">Reference proteome</keyword>
<dbReference type="GO" id="GO:0005525">
    <property type="term" value="F:GTP binding"/>
    <property type="evidence" value="ECO:0007669"/>
    <property type="project" value="UniProtKB-KW"/>
</dbReference>
<comment type="caution">
    <text evidence="9">Lacks conserved residue(s) required for the propagation of feature annotation.</text>
</comment>
<accession>A0A178MJL6</accession>
<comment type="caution">
    <text evidence="15">The sequence shown here is derived from an EMBL/GenBank/DDBJ whole genome shotgun (WGS) entry which is preliminary data.</text>
</comment>
<dbReference type="FunFam" id="2.40.30.10:FF:000008">
    <property type="entry name" value="Translation initiation factor IF-2"/>
    <property type="match status" value="1"/>
</dbReference>
<dbReference type="InterPro" id="IPR006847">
    <property type="entry name" value="IF2_N"/>
</dbReference>
<dbReference type="InterPro" id="IPR015760">
    <property type="entry name" value="TIF_IF2"/>
</dbReference>
<dbReference type="Pfam" id="PF08364">
    <property type="entry name" value="IF2_assoc"/>
    <property type="match status" value="1"/>
</dbReference>
<evidence type="ECO:0000256" key="2">
    <source>
        <dbReference type="ARBA" id="ARBA00007733"/>
    </source>
</evidence>
<feature type="binding site" evidence="9">
    <location>
        <begin position="386"/>
        <end position="393"/>
    </location>
    <ligand>
        <name>GTP</name>
        <dbReference type="ChEBI" id="CHEBI:37565"/>
    </ligand>
</feature>
<evidence type="ECO:0000256" key="12">
    <source>
        <dbReference type="SAM" id="Coils"/>
    </source>
</evidence>
<feature type="compositionally biased region" description="Low complexity" evidence="13">
    <location>
        <begin position="204"/>
        <end position="217"/>
    </location>
</feature>
<dbReference type="FunFam" id="3.40.50.10050:FF:000001">
    <property type="entry name" value="Translation initiation factor IF-2"/>
    <property type="match status" value="1"/>
</dbReference>
<dbReference type="Gene3D" id="3.40.50.300">
    <property type="entry name" value="P-loop containing nucleotide triphosphate hydrolases"/>
    <property type="match status" value="1"/>
</dbReference>
<dbReference type="InterPro" id="IPR023115">
    <property type="entry name" value="TIF_IF2_dom3"/>
</dbReference>
<dbReference type="PANTHER" id="PTHR43381">
    <property type="entry name" value="TRANSLATION INITIATION FACTOR IF-2-RELATED"/>
    <property type="match status" value="1"/>
</dbReference>
<feature type="compositionally biased region" description="Low complexity" evidence="13">
    <location>
        <begin position="177"/>
        <end position="195"/>
    </location>
</feature>
<dbReference type="Gene3D" id="2.40.30.10">
    <property type="entry name" value="Translation factors"/>
    <property type="match status" value="2"/>
</dbReference>
<dbReference type="SUPFAM" id="SSF52540">
    <property type="entry name" value="P-loop containing nucleoside triphosphate hydrolases"/>
    <property type="match status" value="1"/>
</dbReference>
<evidence type="ECO:0000256" key="11">
    <source>
        <dbReference type="RuleBase" id="RU000645"/>
    </source>
</evidence>
<dbReference type="FunFam" id="3.40.50.300:FF:000019">
    <property type="entry name" value="Translation initiation factor IF-2"/>
    <property type="match status" value="1"/>
</dbReference>
<feature type="region of interest" description="Disordered" evidence="13">
    <location>
        <begin position="1"/>
        <end position="20"/>
    </location>
</feature>
<dbReference type="GO" id="GO:0003743">
    <property type="term" value="F:translation initiation factor activity"/>
    <property type="evidence" value="ECO:0007669"/>
    <property type="project" value="UniProtKB-UniRule"/>
</dbReference>
<feature type="region of interest" description="Disordered" evidence="13">
    <location>
        <begin position="177"/>
        <end position="251"/>
    </location>
</feature>
<dbReference type="NCBIfam" id="TIGR00231">
    <property type="entry name" value="small_GTP"/>
    <property type="match status" value="1"/>
</dbReference>
<dbReference type="InterPro" id="IPR004161">
    <property type="entry name" value="EFTu-like_2"/>
</dbReference>
<dbReference type="Gene3D" id="3.40.50.10050">
    <property type="entry name" value="Translation initiation factor IF- 2, domain 3"/>
    <property type="match status" value="1"/>
</dbReference>
<dbReference type="Pfam" id="PF11987">
    <property type="entry name" value="IF-2"/>
    <property type="match status" value="1"/>
</dbReference>
<dbReference type="Pfam" id="PF22042">
    <property type="entry name" value="EF-G_D2"/>
    <property type="match status" value="1"/>
</dbReference>
<dbReference type="CDD" id="cd03692">
    <property type="entry name" value="mtIF2_IVc"/>
    <property type="match status" value="1"/>
</dbReference>
<dbReference type="HAMAP" id="MF_00100_B">
    <property type="entry name" value="IF_2_B"/>
    <property type="match status" value="1"/>
</dbReference>
<dbReference type="SUPFAM" id="SSF52156">
    <property type="entry name" value="Initiation factor IF2/eIF5b, domain 3"/>
    <property type="match status" value="1"/>
</dbReference>
<evidence type="ECO:0000256" key="4">
    <source>
        <dbReference type="ARBA" id="ARBA00022490"/>
    </source>
</evidence>
<dbReference type="CDD" id="cd01887">
    <property type="entry name" value="IF2_eIF5B"/>
    <property type="match status" value="1"/>
</dbReference>
<dbReference type="PANTHER" id="PTHR43381:SF5">
    <property type="entry name" value="TR-TYPE G DOMAIN-CONTAINING PROTEIN"/>
    <property type="match status" value="1"/>
</dbReference>
<dbReference type="InterPro" id="IPR009000">
    <property type="entry name" value="Transl_B-barrel_sf"/>
</dbReference>
<keyword evidence="6 9" id="KW-0547">Nucleotide-binding</keyword>
<dbReference type="OrthoDB" id="9811804at2"/>
<name>A0A178MJL6_9PROT</name>
<dbReference type="RefSeq" id="WP_068502447.1">
    <property type="nucleotide sequence ID" value="NZ_LWQU01000155.1"/>
</dbReference>
<evidence type="ECO:0000256" key="9">
    <source>
        <dbReference type="HAMAP-Rule" id="MF_00100"/>
    </source>
</evidence>
<dbReference type="InterPro" id="IPR000178">
    <property type="entry name" value="TF_IF2_bacterial-like"/>
</dbReference>
<dbReference type="GO" id="GO:0005829">
    <property type="term" value="C:cytosol"/>
    <property type="evidence" value="ECO:0007669"/>
    <property type="project" value="TreeGrafter"/>
</dbReference>
<comment type="similarity">
    <text evidence="2 9 10">Belongs to the TRAFAC class translation factor GTPase superfamily. Classic translation factor GTPase family. IF-2 subfamily.</text>
</comment>
<proteinExistence type="inferred from homology"/>
<comment type="subcellular location">
    <subcellularLocation>
        <location evidence="1 9 11">Cytoplasm</location>
    </subcellularLocation>
</comment>
<feature type="binding site" evidence="9">
    <location>
        <begin position="433"/>
        <end position="437"/>
    </location>
    <ligand>
        <name>GTP</name>
        <dbReference type="ChEBI" id="CHEBI:37565"/>
    </ligand>
</feature>
<keyword evidence="7 9" id="KW-0648">Protein biosynthesis</keyword>
<keyword evidence="4 9" id="KW-0963">Cytoplasm</keyword>
<dbReference type="InterPro" id="IPR013575">
    <property type="entry name" value="IF2_assoc_dom_bac"/>
</dbReference>
<evidence type="ECO:0000256" key="5">
    <source>
        <dbReference type="ARBA" id="ARBA00022540"/>
    </source>
</evidence>
<evidence type="ECO:0000256" key="10">
    <source>
        <dbReference type="RuleBase" id="RU000644"/>
    </source>
</evidence>
<dbReference type="NCBIfam" id="TIGR00487">
    <property type="entry name" value="IF-2"/>
    <property type="match status" value="1"/>
</dbReference>
<dbReference type="CDD" id="cd03702">
    <property type="entry name" value="IF2_mtIF2_II"/>
    <property type="match status" value="1"/>
</dbReference>
<dbReference type="PROSITE" id="PS51722">
    <property type="entry name" value="G_TR_2"/>
    <property type="match status" value="1"/>
</dbReference>
<dbReference type="Proteomes" id="UP000078543">
    <property type="component" value="Unassembled WGS sequence"/>
</dbReference>
<protein>
    <recommendedName>
        <fullName evidence="3 9">Translation initiation factor IF-2</fullName>
    </recommendedName>
</protein>
<feature type="domain" description="Tr-type G" evidence="14">
    <location>
        <begin position="377"/>
        <end position="545"/>
    </location>
</feature>
<evidence type="ECO:0000256" key="3">
    <source>
        <dbReference type="ARBA" id="ARBA00020675"/>
    </source>
</evidence>
<dbReference type="InterPro" id="IPR044145">
    <property type="entry name" value="IF2_II"/>
</dbReference>
<dbReference type="Pfam" id="PF00009">
    <property type="entry name" value="GTP_EFTU"/>
    <property type="match status" value="1"/>
</dbReference>
<keyword evidence="8 9" id="KW-0342">GTP-binding</keyword>
<sequence length="878" mass="94054">MSESDNQDRKTPLKLSQPGKLELKKTVESGQVRQSFSHGRSKVVTVEVRKKRTFTADAGGAMHEVRGQQAHSGAEAELAKAVAIVEAAQQAASAHDLTNQEKVARAKALETAMKVAEDARLRAEEEARIRAEEEARAAIEAAEQAAIEAEEAANRPEPEAGEAAPVVAEAPAAAAPAAPAAAAATPAEPRQGPRMTAPPPPRPEGAAAPAAPGTAKPRTAEEEEEEEERAKKRAAAHKPAPVKRTEPRRRTGKLTITAALDDDDRGERGRSLAAVKRARERERLKHLQKGSEKVIRDVIIPESLTVQELANRMAERGGDVIKCLMRMGVMASINQSIDADTAELVVAEFGHNIKRVSDADVLVGLEGEVDDDAVLVTRPPVVTIMGHVDHGKTSLLDALRETDVVSGEAGGITQHIGAYQVRLASGAKITFIDTPGHEAFTAMRARGAKVTDIVVLVVAADDGIMPQTVEAIRHAKAAGVPLIVAINKIDKPGANSEKVRQELLQHDLVTEELGGDILAVEVSAKKRMNLDKLEEAILLQAEILDLKANAARAAQGTVVEAKMEKGRGPVATVLVQKGTLKVGDVFVAGSEWGKVRALVDDKGNRVEEAGPSTPVEVLGLDGVPAAGDDIIAVEDESRAREISGYRQRQDREARAKAAARGTLEQMFSAIQAGEAKELPIVIKGDVQGSVEAIVGAVEKIGNDDVKVRVLHAAVGPVNESDVTLAKASNGLIIGFNVRANPQARDMARRDGVDIRYYSIIYDVTDDMKKMLSGMLAPTLKEHQIGYAQIREVFNITKVGKVAGCMVTEGIVKRGAGVRLLRDNVVIHQGELSQLKRFKDDVKEVREGYECGMSFAHYDDIRNGDVIECFEVEEIATTL</sequence>
<dbReference type="InterPro" id="IPR000795">
    <property type="entry name" value="T_Tr_GTP-bd_dom"/>
</dbReference>
<feature type="coiled-coil region" evidence="12">
    <location>
        <begin position="99"/>
        <end position="155"/>
    </location>
</feature>
<dbReference type="EMBL" id="LWQU01000155">
    <property type="protein sequence ID" value="OAN48789.1"/>
    <property type="molecule type" value="Genomic_DNA"/>
</dbReference>
<feature type="compositionally biased region" description="Basic and acidic residues" evidence="13">
    <location>
        <begin position="1"/>
        <end position="11"/>
    </location>
</feature>
<comment type="function">
    <text evidence="9 10">One of the essential components for the initiation of protein synthesis. Protects formylmethionyl-tRNA from spontaneous hydrolysis and promotes its binding to the 30S ribosomal subunits. Also involved in the hydrolysis of GTP during the formation of the 70S ribosomal complex.</text>
</comment>
<evidence type="ECO:0000259" key="14">
    <source>
        <dbReference type="PROSITE" id="PS51722"/>
    </source>
</evidence>
<organism evidence="15 16">
    <name type="scientific">Magnetospirillum moscoviense</name>
    <dbReference type="NCBI Taxonomy" id="1437059"/>
    <lineage>
        <taxon>Bacteria</taxon>
        <taxon>Pseudomonadati</taxon>
        <taxon>Pseudomonadota</taxon>
        <taxon>Alphaproteobacteria</taxon>
        <taxon>Rhodospirillales</taxon>
        <taxon>Rhodospirillaceae</taxon>
        <taxon>Magnetospirillum</taxon>
    </lineage>
</organism>
<dbReference type="InterPro" id="IPR036925">
    <property type="entry name" value="TIF_IF2_dom3_sf"/>
</dbReference>
<dbReference type="FunFam" id="2.40.30.10:FF:000007">
    <property type="entry name" value="Translation initiation factor IF-2"/>
    <property type="match status" value="1"/>
</dbReference>
<dbReference type="InterPro" id="IPR053905">
    <property type="entry name" value="EF-G-like_DII"/>
</dbReference>
<evidence type="ECO:0000256" key="8">
    <source>
        <dbReference type="ARBA" id="ARBA00023134"/>
    </source>
</evidence>
<reference evidence="15 16" key="1">
    <citation type="submission" date="2016-04" db="EMBL/GenBank/DDBJ databases">
        <title>Draft genome sequence of freshwater magnetotactic bacteria Magnetospirillum marisnigri SP-1 and Magnetospirillum moscoviense BB-1.</title>
        <authorList>
            <person name="Koziaeva V."/>
            <person name="Dziuba M.V."/>
            <person name="Ivanov T.M."/>
            <person name="Kuznetsov B."/>
            <person name="Grouzdev D.S."/>
        </authorList>
    </citation>
    <scope>NUCLEOTIDE SEQUENCE [LARGE SCALE GENOMIC DNA]</scope>
    <source>
        <strain evidence="15 16">BB-1</strain>
    </source>
</reference>
<dbReference type="SUPFAM" id="SSF50447">
    <property type="entry name" value="Translation proteins"/>
    <property type="match status" value="2"/>
</dbReference>
<gene>
    <name evidence="9" type="primary">infB</name>
    <name evidence="15" type="ORF">A6A05_14520</name>
</gene>
<keyword evidence="5 9" id="KW-0396">Initiation factor</keyword>
<dbReference type="Pfam" id="PF04760">
    <property type="entry name" value="IF2_N"/>
    <property type="match status" value="1"/>
</dbReference>
<dbReference type="STRING" id="1437059.A6A05_14520"/>
<evidence type="ECO:0000313" key="15">
    <source>
        <dbReference type="EMBL" id="OAN48789.1"/>
    </source>
</evidence>
<dbReference type="GO" id="GO:0003924">
    <property type="term" value="F:GTPase activity"/>
    <property type="evidence" value="ECO:0007669"/>
    <property type="project" value="UniProtKB-UniRule"/>
</dbReference>
<dbReference type="Pfam" id="PF03144">
    <property type="entry name" value="GTP_EFTU_D2"/>
    <property type="match status" value="1"/>
</dbReference>
<evidence type="ECO:0000256" key="1">
    <source>
        <dbReference type="ARBA" id="ARBA00004496"/>
    </source>
</evidence>
<dbReference type="AlphaFoldDB" id="A0A178MJL6"/>
<evidence type="ECO:0000256" key="13">
    <source>
        <dbReference type="SAM" id="MobiDB-lite"/>
    </source>
</evidence>